<dbReference type="InterPro" id="IPR006734">
    <property type="entry name" value="PLATZ"/>
</dbReference>
<accession>W1NJH2</accession>
<evidence type="ECO:0008006" key="4">
    <source>
        <dbReference type="Google" id="ProtNLM"/>
    </source>
</evidence>
<proteinExistence type="predicted"/>
<dbReference type="OrthoDB" id="1908108at2759"/>
<gene>
    <name evidence="2" type="ORF">AMTR_s00008p00208550</name>
</gene>
<dbReference type="AlphaFoldDB" id="W1NJH2"/>
<dbReference type="eggNOG" id="ENOG502QQYG">
    <property type="taxonomic scope" value="Eukaryota"/>
</dbReference>
<keyword evidence="3" id="KW-1185">Reference proteome</keyword>
<organism evidence="2 3">
    <name type="scientific">Amborella trichopoda</name>
    <dbReference type="NCBI Taxonomy" id="13333"/>
    <lineage>
        <taxon>Eukaryota</taxon>
        <taxon>Viridiplantae</taxon>
        <taxon>Streptophyta</taxon>
        <taxon>Embryophyta</taxon>
        <taxon>Tracheophyta</taxon>
        <taxon>Spermatophyta</taxon>
        <taxon>Magnoliopsida</taxon>
        <taxon>Amborellales</taxon>
        <taxon>Amborellaceae</taxon>
        <taxon>Amborella</taxon>
    </lineage>
</organism>
<dbReference type="HOGENOM" id="CLU_070437_2_1_1"/>
<feature type="compositionally biased region" description="Polar residues" evidence="1">
    <location>
        <begin position="151"/>
        <end position="166"/>
    </location>
</feature>
<dbReference type="PANTHER" id="PTHR31065">
    <property type="entry name" value="PLATZ TRANSCRIPTION FACTOR FAMILY PROTEIN"/>
    <property type="match status" value="1"/>
</dbReference>
<dbReference type="Proteomes" id="UP000017836">
    <property type="component" value="Unassembled WGS sequence"/>
</dbReference>
<dbReference type="PANTHER" id="PTHR31065:SF48">
    <property type="entry name" value="PLATZ TRANSCRIPTION FACTOR FAMILY PROTEIN"/>
    <property type="match status" value="1"/>
</dbReference>
<protein>
    <recommendedName>
        <fullName evidence="4">B box-type domain-containing protein</fullName>
    </recommendedName>
</protein>
<evidence type="ECO:0000313" key="2">
    <source>
        <dbReference type="EMBL" id="ERM95379.1"/>
    </source>
</evidence>
<name>W1NJH2_AMBTC</name>
<dbReference type="Pfam" id="PF04640">
    <property type="entry name" value="PLATZ"/>
    <property type="match status" value="1"/>
</dbReference>
<evidence type="ECO:0000256" key="1">
    <source>
        <dbReference type="SAM" id="MobiDB-lite"/>
    </source>
</evidence>
<feature type="region of interest" description="Disordered" evidence="1">
    <location>
        <begin position="145"/>
        <end position="184"/>
    </location>
</feature>
<dbReference type="Gramene" id="ERM95379">
    <property type="protein sequence ID" value="ERM95379"/>
    <property type="gene ID" value="AMTR_s00008p00208550"/>
</dbReference>
<dbReference type="EMBL" id="KI397486">
    <property type="protein sequence ID" value="ERM95379.1"/>
    <property type="molecule type" value="Genomic_DNA"/>
</dbReference>
<reference evidence="3" key="1">
    <citation type="journal article" date="2013" name="Science">
        <title>The Amborella genome and the evolution of flowering plants.</title>
        <authorList>
            <consortium name="Amborella Genome Project"/>
        </authorList>
    </citation>
    <scope>NUCLEOTIDE SEQUENCE [LARGE SCALE GENOMIC DNA]</scope>
</reference>
<sequence>MEVQTVMARPPWLKPLLGTSFFRQCKSHGDSNKNECNMFCLDCISDALCSSCLLVHRHHRIIQIRRSSYHDVIRVSEIQKVLDIGGVQTYVINGAKVVFLNHRPQPRPGKGVTYACEICDRSLQDPARFCSLGCKMAGMTSNRKSSEDTHIASSQCMAPQTPPSSCRTRRRRKGIPQRSPMGSC</sequence>
<dbReference type="OMA" id="IASSQCM"/>
<evidence type="ECO:0000313" key="3">
    <source>
        <dbReference type="Proteomes" id="UP000017836"/>
    </source>
</evidence>